<comment type="caution">
    <text evidence="1">The sequence shown here is derived from an EMBL/GenBank/DDBJ whole genome shotgun (WGS) entry which is preliminary data.</text>
</comment>
<accession>A0A132EHV1</accession>
<dbReference type="OrthoDB" id="9063572at2"/>
<dbReference type="Proteomes" id="UP000062912">
    <property type="component" value="Unassembled WGS sequence"/>
</dbReference>
<dbReference type="RefSeq" id="WP_060241286.1">
    <property type="nucleotide sequence ID" value="NZ_LPJR01000027.1"/>
</dbReference>
<proteinExistence type="predicted"/>
<reference evidence="1 2" key="1">
    <citation type="submission" date="2015-11" db="EMBL/GenBank/DDBJ databases">
        <title>Expanding the genomic diversity of Burkholderia species for the development of highly accurate diagnostics.</title>
        <authorList>
            <person name="Sahl J."/>
            <person name="Keim P."/>
            <person name="Wagner D."/>
        </authorList>
    </citation>
    <scope>NUCLEOTIDE SEQUENCE [LARGE SCALE GENOMIC DNA]</scope>
    <source>
        <strain evidence="1 2">MSMB368WGS</strain>
    </source>
</reference>
<name>A0A132EHV1_9BURK</name>
<dbReference type="AlphaFoldDB" id="A0A132EHV1"/>
<evidence type="ECO:0000313" key="2">
    <source>
        <dbReference type="Proteomes" id="UP000062912"/>
    </source>
</evidence>
<evidence type="ECO:0000313" key="1">
    <source>
        <dbReference type="EMBL" id="KWF30510.1"/>
    </source>
</evidence>
<organism evidence="1 2">
    <name type="scientific">Burkholderia pseudomultivorans</name>
    <dbReference type="NCBI Taxonomy" id="1207504"/>
    <lineage>
        <taxon>Bacteria</taxon>
        <taxon>Pseudomonadati</taxon>
        <taxon>Pseudomonadota</taxon>
        <taxon>Betaproteobacteria</taxon>
        <taxon>Burkholderiales</taxon>
        <taxon>Burkholderiaceae</taxon>
        <taxon>Burkholderia</taxon>
        <taxon>Burkholderia cepacia complex</taxon>
    </lineage>
</organism>
<protein>
    <submittedName>
        <fullName evidence="1">3-deoxy-D-arabino-heptulosonate 7-phosphate synthase</fullName>
    </submittedName>
</protein>
<gene>
    <name evidence="1" type="ORF">WT56_13865</name>
</gene>
<dbReference type="EMBL" id="LPJR01000027">
    <property type="protein sequence ID" value="KWF30510.1"/>
    <property type="molecule type" value="Genomic_DNA"/>
</dbReference>
<sequence length="482" mass="52040">MSPTPLPALLDRILRTVHRRYRLASLAHTASPTGAASPAADIASTIEAARAALAAGEPVDPALRRRFIDALARTIREAIDPRSGDPAFQAAVLRHDAARVREYASLTAHAEQDRRTLRSTVNSLAHPAKRERLAHAWQRDALAELHAAAFSGSWAEFRDALQRLRARSEMAADAAFARDLDKLKDSAALERLLRIDALAPDPQVRAYRALIAHHGPESGSTLAVAQGATSHRRGAAVEASAAQALDALAQRFDADDAQRTYRVATSMRVPSSIPGRHDRAKTEWDAVLLDRARDEGPDAAWHVRFLVEAKASADAATTDLPRLLRGLNLLAQADRATIYAFETREGTVRVHGASLAALTTDEAALQREVIYCCDAGAEVTPRMLSAASRMQLLSAQASLDYASALARGADVDVDVDADADADADVDAHALGVIWDALVTMPQWRAVLHQYATLRQVRELMVRVDDLLTAIDEAAGHGRARSG</sequence>